<proteinExistence type="predicted"/>
<dbReference type="PANTHER" id="PTHR24023:SF1082">
    <property type="entry name" value="COLLAGEN TRIPLE HELIX REPEAT"/>
    <property type="match status" value="1"/>
</dbReference>
<dbReference type="InterPro" id="IPR008160">
    <property type="entry name" value="Collagen"/>
</dbReference>
<evidence type="ECO:0000256" key="1">
    <source>
        <dbReference type="SAM" id="MobiDB-lite"/>
    </source>
</evidence>
<evidence type="ECO:0000313" key="3">
    <source>
        <dbReference type="Proteomes" id="UP000245959"/>
    </source>
</evidence>
<dbReference type="PANTHER" id="PTHR24023">
    <property type="entry name" value="COLLAGEN ALPHA"/>
    <property type="match status" value="1"/>
</dbReference>
<dbReference type="GO" id="GO:0031012">
    <property type="term" value="C:extracellular matrix"/>
    <property type="evidence" value="ECO:0007669"/>
    <property type="project" value="TreeGrafter"/>
</dbReference>
<accession>A0A2U1B202</accession>
<comment type="caution">
    <text evidence="2">The sequence shown here is derived from an EMBL/GenBank/DDBJ whole genome shotgun (WGS) entry which is preliminary data.</text>
</comment>
<feature type="region of interest" description="Disordered" evidence="1">
    <location>
        <begin position="278"/>
        <end position="400"/>
    </location>
</feature>
<gene>
    <name evidence="2" type="ORF">C8D82_111109</name>
</gene>
<protein>
    <submittedName>
        <fullName evidence="2">Collagen triple helix repeat protein</fullName>
    </submittedName>
</protein>
<dbReference type="EMBL" id="QEKH01000011">
    <property type="protein sequence ID" value="PVY42652.1"/>
    <property type="molecule type" value="Genomic_DNA"/>
</dbReference>
<dbReference type="Proteomes" id="UP000245959">
    <property type="component" value="Unassembled WGS sequence"/>
</dbReference>
<dbReference type="AlphaFoldDB" id="A0A2U1B202"/>
<feature type="compositionally biased region" description="Low complexity" evidence="1">
    <location>
        <begin position="374"/>
        <end position="383"/>
    </location>
</feature>
<dbReference type="Pfam" id="PF01391">
    <property type="entry name" value="Collagen"/>
    <property type="match status" value="1"/>
</dbReference>
<sequence length="445" mass="45757">MSNSLNTISLAADVGLRRPIDPRTGDLTNPAGRPEALFFGETVTLAVDFFTRTPAGNGWELTPYRLAPELHYTLAGSMPGNPEPMFRSADGAVSIAGNRLEFRIDTGSEAFFRGAAAAIHFDAFRDRKLFPDLTVTAEDENGNRRILFTAKFLPVCQPGDVPESSSGSGGTPAIAESGILRNTLVTGPDILLDPAVPVYLLTIAEETAVTIDDSLLESRENSSPVWELWLELRQSVPFTLPETVEWLPAAPSFDQPGKYVITFCGTSGGWLAFLSSASSTKGEKGDTGPQGETGPAGPQGPQGLKGEKGDTGPAGPKGDKGDTGPQGETGPAGPQGPKGDKGDTGDIGPAGSKGDKGDPGPAGPQGPKGDKGDTGPQGPQGEPGPTGSGTGDMLKSVYDTNDDGIVDHAATADAVGATTAAQVADAVGKAHTHANKATLDKLAET</sequence>
<keyword evidence="2" id="KW-0176">Collagen</keyword>
<dbReference type="GO" id="GO:0005615">
    <property type="term" value="C:extracellular space"/>
    <property type="evidence" value="ECO:0007669"/>
    <property type="project" value="TreeGrafter"/>
</dbReference>
<dbReference type="InterPro" id="IPR050149">
    <property type="entry name" value="Collagen_superfamily"/>
</dbReference>
<keyword evidence="3" id="KW-1185">Reference proteome</keyword>
<organism evidence="2 3">
    <name type="scientific">Victivallis vadensis</name>
    <dbReference type="NCBI Taxonomy" id="172901"/>
    <lineage>
        <taxon>Bacteria</taxon>
        <taxon>Pseudomonadati</taxon>
        <taxon>Lentisphaerota</taxon>
        <taxon>Lentisphaeria</taxon>
        <taxon>Victivallales</taxon>
        <taxon>Victivallaceae</taxon>
        <taxon>Victivallis</taxon>
    </lineage>
</organism>
<name>A0A2U1B202_9BACT</name>
<evidence type="ECO:0000313" key="2">
    <source>
        <dbReference type="EMBL" id="PVY42652.1"/>
    </source>
</evidence>
<reference evidence="2 3" key="1">
    <citation type="submission" date="2018-04" db="EMBL/GenBank/DDBJ databases">
        <title>Genomic Encyclopedia of Type Strains, Phase IV (KMG-IV): sequencing the most valuable type-strain genomes for metagenomic binning, comparative biology and taxonomic classification.</title>
        <authorList>
            <person name="Goeker M."/>
        </authorList>
    </citation>
    <scope>NUCLEOTIDE SEQUENCE [LARGE SCALE GENOMIC DNA]</scope>
    <source>
        <strain evidence="2 3">DSM 14823</strain>
    </source>
</reference>
<feature type="non-terminal residue" evidence="2">
    <location>
        <position position="445"/>
    </location>
</feature>